<proteinExistence type="predicted"/>
<dbReference type="OrthoDB" id="5729795at2"/>
<dbReference type="EMBL" id="MRCC01000002">
    <property type="protein sequence ID" value="OKH28798.1"/>
    <property type="molecule type" value="Genomic_DNA"/>
</dbReference>
<accession>A0A1U7HYR7</accession>
<name>A0A1U7HYR7_9CHRO</name>
<sequence length="311" mass="36088">MSIDNLINCPFFIVFEPRSGSTLLANLLVKFANIALPPESNFIKVVLTNYSKELIENEQDLQTIIKVLYKDAKFNDWQIHAEEIIQFIQPSLPVSVKDFILSICTVYKEKNFSKAKLFGLKHIYYLSEFEKMKSMFPNSKFIGIIRDGRGVFNSQKNSIYSATGKPFETDPYTGAKRWCTTMSLLKKLSNKYPKDTTTIYYEELVNSPEETVRLLCNFLGVIYQGNLEVNKKYVVPERYGNLHSNIDQEAITDRIDGWKKSLSKSEIYTFESVAYKYLTSAGYKLINNYFLLRTKHIKEVCQRSFKYILNT</sequence>
<comment type="caution">
    <text evidence="2">The sequence shown here is derived from an EMBL/GenBank/DDBJ whole genome shotgun (WGS) entry which is preliminary data.</text>
</comment>
<evidence type="ECO:0000256" key="1">
    <source>
        <dbReference type="ARBA" id="ARBA00022679"/>
    </source>
</evidence>
<dbReference type="SUPFAM" id="SSF52540">
    <property type="entry name" value="P-loop containing nucleoside triphosphate hydrolases"/>
    <property type="match status" value="1"/>
</dbReference>
<dbReference type="InterPro" id="IPR027417">
    <property type="entry name" value="P-loop_NTPase"/>
</dbReference>
<reference evidence="2 3" key="1">
    <citation type="submission" date="2016-11" db="EMBL/GenBank/DDBJ databases">
        <title>Draft Genome Sequences of Nine Cyanobacterial Strains from Diverse Habitats.</title>
        <authorList>
            <person name="Zhu T."/>
            <person name="Hou S."/>
            <person name="Lu X."/>
            <person name="Hess W.R."/>
        </authorList>
    </citation>
    <scope>NUCLEOTIDE SEQUENCE [LARGE SCALE GENOMIC DNA]</scope>
    <source>
        <strain evidence="2 3">5.2 s.c.1</strain>
    </source>
</reference>
<dbReference type="RefSeq" id="WP_073547953.1">
    <property type="nucleotide sequence ID" value="NZ_CAWMVK010000012.1"/>
</dbReference>
<dbReference type="InterPro" id="IPR026634">
    <property type="entry name" value="TPST-like"/>
</dbReference>
<dbReference type="PANTHER" id="PTHR12788:SF10">
    <property type="entry name" value="PROTEIN-TYROSINE SULFOTRANSFERASE"/>
    <property type="match status" value="1"/>
</dbReference>
<evidence type="ECO:0000313" key="2">
    <source>
        <dbReference type="EMBL" id="OKH28798.1"/>
    </source>
</evidence>
<dbReference type="GO" id="GO:0008476">
    <property type="term" value="F:protein-tyrosine sulfotransferase activity"/>
    <property type="evidence" value="ECO:0007669"/>
    <property type="project" value="InterPro"/>
</dbReference>
<protein>
    <recommendedName>
        <fullName evidence="4">Sulfotransferase</fullName>
    </recommendedName>
</protein>
<evidence type="ECO:0008006" key="4">
    <source>
        <dbReference type="Google" id="ProtNLM"/>
    </source>
</evidence>
<dbReference type="Pfam" id="PF13469">
    <property type="entry name" value="Sulfotransfer_3"/>
    <property type="match status" value="1"/>
</dbReference>
<keyword evidence="3" id="KW-1185">Reference proteome</keyword>
<dbReference type="Gene3D" id="3.40.50.300">
    <property type="entry name" value="P-loop containing nucleotide triphosphate hydrolases"/>
    <property type="match status" value="1"/>
</dbReference>
<dbReference type="PANTHER" id="PTHR12788">
    <property type="entry name" value="PROTEIN-TYROSINE SULFOTRANSFERASE 2"/>
    <property type="match status" value="1"/>
</dbReference>
<dbReference type="AlphaFoldDB" id="A0A1U7HYR7"/>
<gene>
    <name evidence="2" type="ORF">NIES1031_02555</name>
</gene>
<keyword evidence="1" id="KW-0808">Transferase</keyword>
<evidence type="ECO:0000313" key="3">
    <source>
        <dbReference type="Proteomes" id="UP000185984"/>
    </source>
</evidence>
<dbReference type="Proteomes" id="UP000185984">
    <property type="component" value="Unassembled WGS sequence"/>
</dbReference>
<dbReference type="STRING" id="247279.NIES1031_02555"/>
<organism evidence="2 3">
    <name type="scientific">Chroogloeocystis siderophila 5.2 s.c.1</name>
    <dbReference type="NCBI Taxonomy" id="247279"/>
    <lineage>
        <taxon>Bacteria</taxon>
        <taxon>Bacillati</taxon>
        <taxon>Cyanobacteriota</taxon>
        <taxon>Cyanophyceae</taxon>
        <taxon>Oscillatoriophycideae</taxon>
        <taxon>Chroococcales</taxon>
        <taxon>Chroococcaceae</taxon>
        <taxon>Chroogloeocystis</taxon>
    </lineage>
</organism>